<evidence type="ECO:0000313" key="2">
    <source>
        <dbReference type="EMBL" id="KKN61959.1"/>
    </source>
</evidence>
<evidence type="ECO:0008006" key="3">
    <source>
        <dbReference type="Google" id="ProtNLM"/>
    </source>
</evidence>
<feature type="region of interest" description="Disordered" evidence="1">
    <location>
        <begin position="73"/>
        <end position="92"/>
    </location>
</feature>
<name>A0A0F9S4H7_9ZZZZ</name>
<dbReference type="EMBL" id="LAZR01000639">
    <property type="protein sequence ID" value="KKN61959.1"/>
    <property type="molecule type" value="Genomic_DNA"/>
</dbReference>
<feature type="compositionally biased region" description="Basic and acidic residues" evidence="1">
    <location>
        <begin position="82"/>
        <end position="92"/>
    </location>
</feature>
<evidence type="ECO:0000256" key="1">
    <source>
        <dbReference type="SAM" id="MobiDB-lite"/>
    </source>
</evidence>
<comment type="caution">
    <text evidence="2">The sequence shown here is derived from an EMBL/GenBank/DDBJ whole genome shotgun (WGS) entry which is preliminary data.</text>
</comment>
<sequence length="119" mass="12899">MPTLIEKIAQYGSVEVKARRARAVREIVQGATTGTFLGGVFGRSTKAALIGSGLGALYGAASEVMTRSVEDEQKRQISKWQGRSDPKRSRIKPFKDAEFGSSVRGHARAKAMKIMRSTA</sequence>
<reference evidence="2" key="1">
    <citation type="journal article" date="2015" name="Nature">
        <title>Complex archaea that bridge the gap between prokaryotes and eukaryotes.</title>
        <authorList>
            <person name="Spang A."/>
            <person name="Saw J.H."/>
            <person name="Jorgensen S.L."/>
            <person name="Zaremba-Niedzwiedzka K."/>
            <person name="Martijn J."/>
            <person name="Lind A.E."/>
            <person name="van Eijk R."/>
            <person name="Schleper C."/>
            <person name="Guy L."/>
            <person name="Ettema T.J."/>
        </authorList>
    </citation>
    <scope>NUCLEOTIDE SEQUENCE</scope>
</reference>
<proteinExistence type="predicted"/>
<gene>
    <name evidence="2" type="ORF">LCGC14_0516370</name>
</gene>
<protein>
    <recommendedName>
        <fullName evidence="3">Glycine zipper domain-containing protein</fullName>
    </recommendedName>
</protein>
<accession>A0A0F9S4H7</accession>
<organism evidence="2">
    <name type="scientific">marine sediment metagenome</name>
    <dbReference type="NCBI Taxonomy" id="412755"/>
    <lineage>
        <taxon>unclassified sequences</taxon>
        <taxon>metagenomes</taxon>
        <taxon>ecological metagenomes</taxon>
    </lineage>
</organism>
<dbReference type="AlphaFoldDB" id="A0A0F9S4H7"/>